<dbReference type="PANTHER" id="PTHR12110:SF21">
    <property type="entry name" value="XYLOSE ISOMERASE-LIKE TIM BARREL DOMAIN-CONTAINING PROTEIN"/>
    <property type="match status" value="1"/>
</dbReference>
<sequence>MRLTLDPHMFRHLPLPKMVDKVAELGYEYIELSPRDDFLPFYKYPRVDKARIKELKQACRDTGVKLSSILPMQHWAGPDEEDRQAAVRNWKRAIEIAVELDVDVVNTEFTGRNDMPYKCEQQFVKSMDELIPFFEKEGLNLHIQAHPYDFIEDNYVAVDMLRAFDKDWIGYFYSVPHTFFYDDGKGNIPAMLDYAGDKLRHINVADTFNHKASSCLRYVVNPPGVHATVHQHLDIGKGDIPWDVLFNKLREMDFDGIVTAAVFGEEHRAEESSRFMLERLTEELIHKKETVNK</sequence>
<evidence type="ECO:0000259" key="1">
    <source>
        <dbReference type="Pfam" id="PF01261"/>
    </source>
</evidence>
<dbReference type="Pfam" id="PF01261">
    <property type="entry name" value="AP_endonuc_2"/>
    <property type="match status" value="1"/>
</dbReference>
<dbReference type="InterPro" id="IPR050312">
    <property type="entry name" value="IolE/XylAMocC-like"/>
</dbReference>
<organism evidence="2 3">
    <name type="scientific">Alteribacillus persepolensis</name>
    <dbReference type="NCBI Taxonomy" id="568899"/>
    <lineage>
        <taxon>Bacteria</taxon>
        <taxon>Bacillati</taxon>
        <taxon>Bacillota</taxon>
        <taxon>Bacilli</taxon>
        <taxon>Bacillales</taxon>
        <taxon>Bacillaceae</taxon>
        <taxon>Alteribacillus</taxon>
    </lineage>
</organism>
<proteinExistence type="predicted"/>
<protein>
    <submittedName>
        <fullName evidence="2">Myo-inositol catabolism protein IolH</fullName>
    </submittedName>
</protein>
<dbReference type="EMBL" id="FNDK01000011">
    <property type="protein sequence ID" value="SDH76601.1"/>
    <property type="molecule type" value="Genomic_DNA"/>
</dbReference>
<feature type="domain" description="Xylose isomerase-like TIM barrel" evidence="1">
    <location>
        <begin position="19"/>
        <end position="277"/>
    </location>
</feature>
<dbReference type="STRING" id="568899.SAMN05192534_11120"/>
<dbReference type="InterPro" id="IPR013022">
    <property type="entry name" value="Xyl_isomerase-like_TIM-brl"/>
</dbReference>
<gene>
    <name evidence="2" type="ORF">SAMN05192534_11120</name>
</gene>
<name>A0A1G8F3B5_9BACI</name>
<evidence type="ECO:0000313" key="2">
    <source>
        <dbReference type="EMBL" id="SDH76601.1"/>
    </source>
</evidence>
<keyword evidence="3" id="KW-1185">Reference proteome</keyword>
<reference evidence="2 3" key="1">
    <citation type="submission" date="2016-10" db="EMBL/GenBank/DDBJ databases">
        <authorList>
            <person name="de Groot N.N."/>
        </authorList>
    </citation>
    <scope>NUCLEOTIDE SEQUENCE [LARGE SCALE GENOMIC DNA]</scope>
    <source>
        <strain evidence="2 3">DSM 21632</strain>
    </source>
</reference>
<accession>A0A1G8F3B5</accession>
<dbReference type="Proteomes" id="UP000199163">
    <property type="component" value="Unassembled WGS sequence"/>
</dbReference>
<dbReference type="InterPro" id="IPR036237">
    <property type="entry name" value="Xyl_isomerase-like_sf"/>
</dbReference>
<dbReference type="RefSeq" id="WP_091273584.1">
    <property type="nucleotide sequence ID" value="NZ_FNDK01000011.1"/>
</dbReference>
<evidence type="ECO:0000313" key="3">
    <source>
        <dbReference type="Proteomes" id="UP000199163"/>
    </source>
</evidence>
<dbReference type="PANTHER" id="PTHR12110">
    <property type="entry name" value="HYDROXYPYRUVATE ISOMERASE"/>
    <property type="match status" value="1"/>
</dbReference>
<dbReference type="AlphaFoldDB" id="A0A1G8F3B5"/>
<dbReference type="Gene3D" id="3.20.20.150">
    <property type="entry name" value="Divalent-metal-dependent TIM barrel enzymes"/>
    <property type="match status" value="1"/>
</dbReference>
<dbReference type="OrthoDB" id="3280201at2"/>
<dbReference type="SUPFAM" id="SSF51658">
    <property type="entry name" value="Xylose isomerase-like"/>
    <property type="match status" value="1"/>
</dbReference>